<feature type="compositionally biased region" description="Basic and acidic residues" evidence="5">
    <location>
        <begin position="546"/>
        <end position="556"/>
    </location>
</feature>
<keyword evidence="4" id="KW-0539">Nucleus</keyword>
<feature type="region of interest" description="Disordered" evidence="5">
    <location>
        <begin position="607"/>
        <end position="634"/>
    </location>
</feature>
<dbReference type="InterPro" id="IPR040454">
    <property type="entry name" value="TF_IIIC_Tfc1/Sfc1"/>
</dbReference>
<keyword evidence="3" id="KW-0804">Transcription</keyword>
<dbReference type="OrthoDB" id="5598268at2759"/>
<evidence type="ECO:0000256" key="5">
    <source>
        <dbReference type="SAM" id="MobiDB-lite"/>
    </source>
</evidence>
<dbReference type="AlphaFoldDB" id="A0A6G1L733"/>
<name>A0A6G1L733_9PEZI</name>
<dbReference type="InterPro" id="IPR041499">
    <property type="entry name" value="Tfc1/Sfc1_N"/>
</dbReference>
<dbReference type="PANTHER" id="PTHR13230:SF5">
    <property type="entry name" value="GENERAL TRANSCRIPTION FACTOR 3C POLYPEPTIDE 5"/>
    <property type="match status" value="1"/>
</dbReference>
<dbReference type="Pfam" id="PF17682">
    <property type="entry name" value="Tau95_N"/>
    <property type="match status" value="1"/>
</dbReference>
<dbReference type="InterPro" id="IPR019136">
    <property type="entry name" value="TF_IIIC_su-5_HTH"/>
</dbReference>
<evidence type="ECO:0000259" key="6">
    <source>
        <dbReference type="Pfam" id="PF09734"/>
    </source>
</evidence>
<dbReference type="GO" id="GO:0001003">
    <property type="term" value="F:RNA polymerase III type 2 promoter sequence-specific DNA binding"/>
    <property type="evidence" value="ECO:0007669"/>
    <property type="project" value="TreeGrafter"/>
</dbReference>
<sequence>MAQEQASPPGRPTAPAYAVPKERIVSIEHPCIVKNFDNGFNSLGGEPMLKHAIQHRVGDSKIKTDDKMASVEPTVGASLRPNDPTAKKIESTGILTRNVLVKVTLPKRTGRKRKRGSDEPFAEDPLPQPSNGTIKAPDLLQRLKEAKGKFSIKPVGMIPETHRFRRQPDYQLRTDDMPVFRQLEKPLSNLSYSALKNFRIDLEPGPTRDVAYPMPMDFTQYQQPLPYEYRQAAGVSYGYDDNGDPISYSTSWKHGKTAEAIVADAKEVPTGPPPGWVGRSKELAVARCAEDLGCLLEKRPLVTARVAVNTMKIHKPAAIKDAIPTVGYMFTNGAWRDVIIKYGVDPRSDPEYRFYQPFMFQLDGERIPGKGTNNDTARISLHKAKIWDSHIFDGTVMRTDGRTWQACDITDPILYDLLHKPEAVVENCSVDAWGWYKPGVIAKVRTIMKDKIRYLQKGETPPEEDYGVVRDAPEDTDGLAAIDAKKLVQAGCNEHQVELIRQYRILLVQSKYQERETAQALNEGTGAKGAATSRSVAIAPKANVVDEGHGEQDVHVQETASSNDRDHDAADAMIDPRLLDEGINKEQHNGMVSGSLPVQSVDEMQAQISGKGGTKEVEPVGDGGGDAEDGLFVT</sequence>
<feature type="region of interest" description="Disordered" evidence="5">
    <location>
        <begin position="546"/>
        <end position="568"/>
    </location>
</feature>
<dbReference type="GO" id="GO:0000127">
    <property type="term" value="C:transcription factor TFIIIC complex"/>
    <property type="evidence" value="ECO:0007669"/>
    <property type="project" value="InterPro"/>
</dbReference>
<protein>
    <recommendedName>
        <fullName evidence="10">Transcription factor IIIC subunit 5 HTH domain-containing protein</fullName>
    </recommendedName>
</protein>
<dbReference type="Pfam" id="PF09734">
    <property type="entry name" value="Tau95"/>
    <property type="match status" value="1"/>
</dbReference>
<dbReference type="Proteomes" id="UP000799436">
    <property type="component" value="Unassembled WGS sequence"/>
</dbReference>
<dbReference type="Gene3D" id="3.30.200.160">
    <property type="entry name" value="TFIIIC, subcomplex tauA, subunit Sfc1, barrel domain"/>
    <property type="match status" value="1"/>
</dbReference>
<dbReference type="GO" id="GO:0005634">
    <property type="term" value="C:nucleus"/>
    <property type="evidence" value="ECO:0007669"/>
    <property type="project" value="UniProtKB-SubCell"/>
</dbReference>
<dbReference type="GO" id="GO:0001002">
    <property type="term" value="F:RNA polymerase III type 1 promoter sequence-specific DNA binding"/>
    <property type="evidence" value="ECO:0007669"/>
    <property type="project" value="TreeGrafter"/>
</dbReference>
<comment type="subcellular location">
    <subcellularLocation>
        <location evidence="1">Nucleus</location>
    </subcellularLocation>
</comment>
<evidence type="ECO:0000256" key="3">
    <source>
        <dbReference type="ARBA" id="ARBA00023163"/>
    </source>
</evidence>
<keyword evidence="2" id="KW-0238">DNA-binding</keyword>
<gene>
    <name evidence="8" type="ORF">EJ03DRAFT_375091</name>
</gene>
<evidence type="ECO:0000256" key="4">
    <source>
        <dbReference type="ARBA" id="ARBA00023242"/>
    </source>
</evidence>
<accession>A0A6G1L733</accession>
<feature type="compositionally biased region" description="Acidic residues" evidence="5">
    <location>
        <begin position="625"/>
        <end position="634"/>
    </location>
</feature>
<dbReference type="GO" id="GO:0006384">
    <property type="term" value="P:transcription initiation at RNA polymerase III promoter"/>
    <property type="evidence" value="ECO:0007669"/>
    <property type="project" value="InterPro"/>
</dbReference>
<evidence type="ECO:0008006" key="10">
    <source>
        <dbReference type="Google" id="ProtNLM"/>
    </source>
</evidence>
<organism evidence="8 9">
    <name type="scientific">Teratosphaeria nubilosa</name>
    <dbReference type="NCBI Taxonomy" id="161662"/>
    <lineage>
        <taxon>Eukaryota</taxon>
        <taxon>Fungi</taxon>
        <taxon>Dikarya</taxon>
        <taxon>Ascomycota</taxon>
        <taxon>Pezizomycotina</taxon>
        <taxon>Dothideomycetes</taxon>
        <taxon>Dothideomycetidae</taxon>
        <taxon>Mycosphaerellales</taxon>
        <taxon>Teratosphaeriaceae</taxon>
        <taxon>Teratosphaeria</taxon>
    </lineage>
</organism>
<dbReference type="EMBL" id="ML995841">
    <property type="protein sequence ID" value="KAF2768743.1"/>
    <property type="molecule type" value="Genomic_DNA"/>
</dbReference>
<evidence type="ECO:0000256" key="1">
    <source>
        <dbReference type="ARBA" id="ARBA00004123"/>
    </source>
</evidence>
<evidence type="ECO:0000256" key="2">
    <source>
        <dbReference type="ARBA" id="ARBA00023125"/>
    </source>
</evidence>
<feature type="domain" description="Transcription factor IIIC subunit 5 HTH" evidence="6">
    <location>
        <begin position="213"/>
        <end position="361"/>
    </location>
</feature>
<keyword evidence="9" id="KW-1185">Reference proteome</keyword>
<evidence type="ECO:0000259" key="7">
    <source>
        <dbReference type="Pfam" id="PF17682"/>
    </source>
</evidence>
<feature type="domain" description="Transcription factor IIIC subunit Tfc1/Sfc1 triple barrel" evidence="7">
    <location>
        <begin position="25"/>
        <end position="172"/>
    </location>
</feature>
<reference evidence="8" key="1">
    <citation type="journal article" date="2020" name="Stud. Mycol.">
        <title>101 Dothideomycetes genomes: a test case for predicting lifestyles and emergence of pathogens.</title>
        <authorList>
            <person name="Haridas S."/>
            <person name="Albert R."/>
            <person name="Binder M."/>
            <person name="Bloem J."/>
            <person name="Labutti K."/>
            <person name="Salamov A."/>
            <person name="Andreopoulos B."/>
            <person name="Baker S."/>
            <person name="Barry K."/>
            <person name="Bills G."/>
            <person name="Bluhm B."/>
            <person name="Cannon C."/>
            <person name="Castanera R."/>
            <person name="Culley D."/>
            <person name="Daum C."/>
            <person name="Ezra D."/>
            <person name="Gonzalez J."/>
            <person name="Henrissat B."/>
            <person name="Kuo A."/>
            <person name="Liang C."/>
            <person name="Lipzen A."/>
            <person name="Lutzoni F."/>
            <person name="Magnuson J."/>
            <person name="Mondo S."/>
            <person name="Nolan M."/>
            <person name="Ohm R."/>
            <person name="Pangilinan J."/>
            <person name="Park H.-J."/>
            <person name="Ramirez L."/>
            <person name="Alfaro M."/>
            <person name="Sun H."/>
            <person name="Tritt A."/>
            <person name="Yoshinaga Y."/>
            <person name="Zwiers L.-H."/>
            <person name="Turgeon B."/>
            <person name="Goodwin S."/>
            <person name="Spatafora J."/>
            <person name="Crous P."/>
            <person name="Grigoriev I."/>
        </authorList>
    </citation>
    <scope>NUCLEOTIDE SEQUENCE</scope>
    <source>
        <strain evidence="8">CBS 116005</strain>
    </source>
</reference>
<dbReference type="InterPro" id="IPR042536">
    <property type="entry name" value="TFIIIC_tauA_Sfc1"/>
</dbReference>
<evidence type="ECO:0000313" key="8">
    <source>
        <dbReference type="EMBL" id="KAF2768743.1"/>
    </source>
</evidence>
<evidence type="ECO:0000313" key="9">
    <source>
        <dbReference type="Proteomes" id="UP000799436"/>
    </source>
</evidence>
<feature type="region of interest" description="Disordered" evidence="5">
    <location>
        <begin position="105"/>
        <end position="134"/>
    </location>
</feature>
<dbReference type="PANTHER" id="PTHR13230">
    <property type="entry name" value="GENERAL TRANSCRIPTION FACTOR IIIC, POLYPEPTIDE 5"/>
    <property type="match status" value="1"/>
</dbReference>
<proteinExistence type="predicted"/>